<protein>
    <submittedName>
        <fullName evidence="1">Uncharacterized protein</fullName>
    </submittedName>
</protein>
<dbReference type="AlphaFoldDB" id="A0AAV8VSA4"/>
<dbReference type="PANTHER" id="PTHR47027">
    <property type="entry name" value="REVERSE TRANSCRIPTASE DOMAIN-CONTAINING PROTEIN"/>
    <property type="match status" value="1"/>
</dbReference>
<comment type="caution">
    <text evidence="1">The sequence shown here is derived from an EMBL/GenBank/DDBJ whole genome shotgun (WGS) entry which is preliminary data.</text>
</comment>
<dbReference type="Proteomes" id="UP001159042">
    <property type="component" value="Unassembled WGS sequence"/>
</dbReference>
<gene>
    <name evidence="1" type="ORF">NQ315_013355</name>
</gene>
<accession>A0AAV8VSA4</accession>
<sequence length="182" mass="21855">MEWTEEEYQEGRFLKVETDRGKKYEFEEVEQFTYLGSILSRKLNIEEDIEARIMAENNCVAEVQRILRNKNVSRRIKKRYGKVKYRAVELWDSMSSVEKIRLYKTVIKPIVTCASETWELNKTEQIRLKVWERKILRNIFRCKRTEEGWIRGTNEDINNLYGEASIVSVIKPQRLRQAVWLS</sequence>
<evidence type="ECO:0000313" key="2">
    <source>
        <dbReference type="Proteomes" id="UP001159042"/>
    </source>
</evidence>
<evidence type="ECO:0000313" key="1">
    <source>
        <dbReference type="EMBL" id="KAJ8916887.1"/>
    </source>
</evidence>
<reference evidence="1 2" key="1">
    <citation type="journal article" date="2023" name="Insect Mol. Biol.">
        <title>Genome sequencing provides insights into the evolution of gene families encoding plant cell wall-degrading enzymes in longhorned beetles.</title>
        <authorList>
            <person name="Shin N.R."/>
            <person name="Okamura Y."/>
            <person name="Kirsch R."/>
            <person name="Pauchet Y."/>
        </authorList>
    </citation>
    <scope>NUCLEOTIDE SEQUENCE [LARGE SCALE GENOMIC DNA]</scope>
    <source>
        <strain evidence="1">EAD_L_NR</strain>
    </source>
</reference>
<dbReference type="EMBL" id="JANEYG010000038">
    <property type="protein sequence ID" value="KAJ8916887.1"/>
    <property type="molecule type" value="Genomic_DNA"/>
</dbReference>
<dbReference type="PANTHER" id="PTHR47027:SF29">
    <property type="entry name" value="C2H2-TYPE DOMAIN-CONTAINING PROTEIN"/>
    <property type="match status" value="1"/>
</dbReference>
<organism evidence="1 2">
    <name type="scientific">Exocentrus adspersus</name>
    <dbReference type="NCBI Taxonomy" id="1586481"/>
    <lineage>
        <taxon>Eukaryota</taxon>
        <taxon>Metazoa</taxon>
        <taxon>Ecdysozoa</taxon>
        <taxon>Arthropoda</taxon>
        <taxon>Hexapoda</taxon>
        <taxon>Insecta</taxon>
        <taxon>Pterygota</taxon>
        <taxon>Neoptera</taxon>
        <taxon>Endopterygota</taxon>
        <taxon>Coleoptera</taxon>
        <taxon>Polyphaga</taxon>
        <taxon>Cucujiformia</taxon>
        <taxon>Chrysomeloidea</taxon>
        <taxon>Cerambycidae</taxon>
        <taxon>Lamiinae</taxon>
        <taxon>Acanthocinini</taxon>
        <taxon>Exocentrus</taxon>
    </lineage>
</organism>
<name>A0AAV8VSA4_9CUCU</name>
<keyword evidence="2" id="KW-1185">Reference proteome</keyword>
<proteinExistence type="predicted"/>